<comment type="similarity">
    <text evidence="1">Belongs to the type-I restriction system S methylase family.</text>
</comment>
<reference evidence="6" key="1">
    <citation type="submission" date="2020-10" db="EMBL/GenBank/DDBJ databases">
        <authorList>
            <person name="Gilroy R."/>
        </authorList>
    </citation>
    <scope>NUCLEOTIDE SEQUENCE</scope>
    <source>
        <strain evidence="6">10532</strain>
    </source>
</reference>
<dbReference type="InterPro" id="IPR044946">
    <property type="entry name" value="Restrct_endonuc_typeI_TRD_sf"/>
</dbReference>
<organism evidence="6 7">
    <name type="scientific">Candidatus Gallitreponema excrementavium</name>
    <dbReference type="NCBI Taxonomy" id="2840840"/>
    <lineage>
        <taxon>Bacteria</taxon>
        <taxon>Pseudomonadati</taxon>
        <taxon>Spirochaetota</taxon>
        <taxon>Spirochaetia</taxon>
        <taxon>Spirochaetales</taxon>
        <taxon>Candidatus Gallitreponema</taxon>
    </lineage>
</organism>
<keyword evidence="6" id="KW-0378">Hydrolase</keyword>
<comment type="caution">
    <text evidence="6">The sequence shown here is derived from an EMBL/GenBank/DDBJ whole genome shotgun (WGS) entry which is preliminary data.</text>
</comment>
<name>A0A9D9HPA2_9SPIR</name>
<dbReference type="PANTHER" id="PTHR43140:SF1">
    <property type="entry name" value="TYPE I RESTRICTION ENZYME ECOKI SPECIFICITY SUBUNIT"/>
    <property type="match status" value="1"/>
</dbReference>
<keyword evidence="4" id="KW-0472">Membrane</keyword>
<reference evidence="6" key="2">
    <citation type="journal article" date="2021" name="PeerJ">
        <title>Extensive microbial diversity within the chicken gut microbiome revealed by metagenomics and culture.</title>
        <authorList>
            <person name="Gilroy R."/>
            <person name="Ravi A."/>
            <person name="Getino M."/>
            <person name="Pursley I."/>
            <person name="Horton D.L."/>
            <person name="Alikhan N.F."/>
            <person name="Baker D."/>
            <person name="Gharbi K."/>
            <person name="Hall N."/>
            <person name="Watson M."/>
            <person name="Adriaenssens E.M."/>
            <person name="Foster-Nyarko E."/>
            <person name="Jarju S."/>
            <person name="Secka A."/>
            <person name="Antonio M."/>
            <person name="Oren A."/>
            <person name="Chaudhuri R.R."/>
            <person name="La Ragione R."/>
            <person name="Hildebrand F."/>
            <person name="Pallen M.J."/>
        </authorList>
    </citation>
    <scope>NUCLEOTIDE SEQUENCE</scope>
    <source>
        <strain evidence="6">10532</strain>
    </source>
</reference>
<keyword evidence="4" id="KW-1133">Transmembrane helix</keyword>
<dbReference type="GO" id="GO:0009307">
    <property type="term" value="P:DNA restriction-modification system"/>
    <property type="evidence" value="ECO:0007669"/>
    <property type="project" value="UniProtKB-KW"/>
</dbReference>
<sequence>MTPQELKNSILQYAIQGKLVEQRPEEGTAEELFQQIQKEKQRLIADGKIKKEKPLPEITEDEKPFDIPESWKWVRLGEIVVKTIKRGKSPTYIAKSNVLVFAQKCNTKAGYIDLSLAQYLDEKKLANYPQEEFMINNDIVLNSTGNGTLGRVGIYRNSDNPNNYPLVPDSHVTVIRVNKSIDISFVFYTLKYYQPILEKLGSGSTNQTELSAGTVNVLLFPLPPLAEQKRIVAKIEELLPYIHRYEESWLKLEALNSRFPDDMKKSLLQYAIQGKLVEQRPEEGTAEELYRQIQQEKQRLIAEGKIKKEKPLPEITEDEKPFDIPETWKWVRLGEIGNYKKGPFGSALTKNIFVPKGNGAIKVYEQKNAIQKNVYIGDYYITREYFDTKMTNFEVLPSDIIVSCAGTIGETYVLPENIERGVINQALMRMRIFSPICIPYFLVFFNVMLKQNAIAGSKGSAIKNIPPFEVLKNYLVPLPPLAEQKRIVAKLEQLLPLCDRLK</sequence>
<protein>
    <submittedName>
        <fullName evidence="6">Restriction endonuclease subunit S</fullName>
    </submittedName>
</protein>
<keyword evidence="6" id="KW-0540">Nuclease</keyword>
<dbReference type="Pfam" id="PF01420">
    <property type="entry name" value="Methylase_S"/>
    <property type="match status" value="2"/>
</dbReference>
<feature type="domain" description="Type I restriction modification DNA specificity" evidence="5">
    <location>
        <begin position="68"/>
        <end position="238"/>
    </location>
</feature>
<proteinExistence type="inferred from homology"/>
<dbReference type="AlphaFoldDB" id="A0A9D9HPA2"/>
<accession>A0A9D9HPA2</accession>
<keyword evidence="2" id="KW-0680">Restriction system</keyword>
<dbReference type="InterPro" id="IPR051212">
    <property type="entry name" value="Type-I_RE_S_subunit"/>
</dbReference>
<keyword evidence="4" id="KW-0812">Transmembrane</keyword>
<evidence type="ECO:0000256" key="1">
    <source>
        <dbReference type="ARBA" id="ARBA00010923"/>
    </source>
</evidence>
<dbReference type="SUPFAM" id="SSF116734">
    <property type="entry name" value="DNA methylase specificity domain"/>
    <property type="match status" value="2"/>
</dbReference>
<evidence type="ECO:0000256" key="4">
    <source>
        <dbReference type="SAM" id="Phobius"/>
    </source>
</evidence>
<evidence type="ECO:0000259" key="5">
    <source>
        <dbReference type="Pfam" id="PF01420"/>
    </source>
</evidence>
<dbReference type="GO" id="GO:0003677">
    <property type="term" value="F:DNA binding"/>
    <property type="evidence" value="ECO:0007669"/>
    <property type="project" value="UniProtKB-KW"/>
</dbReference>
<dbReference type="Gene3D" id="3.90.220.20">
    <property type="entry name" value="DNA methylase specificity domains"/>
    <property type="match status" value="2"/>
</dbReference>
<evidence type="ECO:0000313" key="6">
    <source>
        <dbReference type="EMBL" id="MBO8457709.1"/>
    </source>
</evidence>
<dbReference type="Proteomes" id="UP000823638">
    <property type="component" value="Unassembled WGS sequence"/>
</dbReference>
<feature type="domain" description="Type I restriction modification DNA specificity" evidence="5">
    <location>
        <begin position="325"/>
        <end position="495"/>
    </location>
</feature>
<evidence type="ECO:0000256" key="2">
    <source>
        <dbReference type="ARBA" id="ARBA00022747"/>
    </source>
</evidence>
<gene>
    <name evidence="6" type="ORF">IAA81_05715</name>
</gene>
<keyword evidence="3" id="KW-0238">DNA-binding</keyword>
<evidence type="ECO:0000256" key="3">
    <source>
        <dbReference type="ARBA" id="ARBA00023125"/>
    </source>
</evidence>
<dbReference type="EMBL" id="JADIMM010000074">
    <property type="protein sequence ID" value="MBO8457709.1"/>
    <property type="molecule type" value="Genomic_DNA"/>
</dbReference>
<feature type="transmembrane region" description="Helical" evidence="4">
    <location>
        <begin position="432"/>
        <end position="449"/>
    </location>
</feature>
<dbReference type="GO" id="GO:0004519">
    <property type="term" value="F:endonuclease activity"/>
    <property type="evidence" value="ECO:0007669"/>
    <property type="project" value="UniProtKB-KW"/>
</dbReference>
<dbReference type="PANTHER" id="PTHR43140">
    <property type="entry name" value="TYPE-1 RESTRICTION ENZYME ECOKI SPECIFICITY PROTEIN"/>
    <property type="match status" value="1"/>
</dbReference>
<evidence type="ECO:0000313" key="7">
    <source>
        <dbReference type="Proteomes" id="UP000823638"/>
    </source>
</evidence>
<dbReference type="InterPro" id="IPR000055">
    <property type="entry name" value="Restrct_endonuc_typeI_TRD"/>
</dbReference>
<keyword evidence="6" id="KW-0255">Endonuclease</keyword>